<sequence>MKIKRNNAFIPRLKAVGIPAIDRKDGTPALTLAVIPSQLVFDTDESGAILTKVLSANTAKVGLYDGQTEVTAEKYNITPVNCTATLANGVLTITSVTKGAYSGRVDITSTYKGNTRVGSVAFNVNANHVYDAKFEANEKAIEAIVSDTAVKEDGSLLSKAYSMFKMLSDKIRLFVTDGLKKAGIEITSDSVNLMGNKVKVTNNDKEASLFENGKLNANFIDAKKIVAEGIKAQTIDAENATFENVNVKGTIEADKGRIGGLDIRDYKLHGEPSIFSGWTIPSIWLGDHDKGQYVSLGDALPATSMLRGVARFEYNIKETNGYNDVHNNIALYLSSKGSGFETENNNIALYISAGTIKGFRLKVARIGARTYYIDKMDTFLVNTATTGYLNWYLPSDCEDGQVVHIVPGVDCSLTIHTQGVDRFSSRNSGTERSINGARIHQFVYDAVNHLWYWGWQN</sequence>
<keyword evidence="2" id="KW-1185">Reference proteome</keyword>
<dbReference type="RefSeq" id="WP_004338970.1">
    <property type="nucleotide sequence ID" value="NZ_JH660659.1"/>
</dbReference>
<proteinExistence type="predicted"/>
<dbReference type="EMBL" id="JH660659">
    <property type="protein sequence ID" value="EIM33486.1"/>
    <property type="molecule type" value="Genomic_DNA"/>
</dbReference>
<accession>I4ZB94</accession>
<evidence type="ECO:0000313" key="2">
    <source>
        <dbReference type="Proteomes" id="UP000002786"/>
    </source>
</evidence>
<organism evidence="1 2">
    <name type="scientific">Prevotella bivia DSM 20514</name>
    <dbReference type="NCBI Taxonomy" id="868129"/>
    <lineage>
        <taxon>Bacteria</taxon>
        <taxon>Pseudomonadati</taxon>
        <taxon>Bacteroidota</taxon>
        <taxon>Bacteroidia</taxon>
        <taxon>Bacteroidales</taxon>
        <taxon>Prevotellaceae</taxon>
        <taxon>Prevotella</taxon>
    </lineage>
</organism>
<protein>
    <submittedName>
        <fullName evidence="1">Uncharacterized protein</fullName>
    </submittedName>
</protein>
<gene>
    <name evidence="1" type="ORF">PrebiDRAFT_1804</name>
</gene>
<dbReference type="AlphaFoldDB" id="I4ZB94"/>
<name>I4ZB94_9BACT</name>
<reference evidence="1 2" key="1">
    <citation type="submission" date="2012-02" db="EMBL/GenBank/DDBJ databases">
        <title>Improved High-Quality Draft genome of Prevotella bivia DSM 20514.</title>
        <authorList>
            <consortium name="US DOE Joint Genome Institute (JGI-PGF)"/>
            <person name="Lucas S."/>
            <person name="Copeland A."/>
            <person name="Lapidus A."/>
            <person name="Bruce D."/>
            <person name="Goodwin L."/>
            <person name="Pitluck S."/>
            <person name="Peters L."/>
            <person name="Mikhailova N."/>
            <person name="Munk A.C.C."/>
            <person name="Kyrpides N."/>
            <person name="Mavromatis K."/>
            <person name="Detter J.C."/>
            <person name="Han C."/>
            <person name="Land M."/>
            <person name="Hauser L."/>
            <person name="Markowitz V."/>
            <person name="Cheng J.-F."/>
            <person name="Hugenholtz P."/>
            <person name="Woyke T."/>
            <person name="Wu D."/>
            <person name="Gronow S."/>
            <person name="Wellnitz S."/>
            <person name="Brambilla E."/>
            <person name="Klenk H.-P."/>
            <person name="Eisen J.A."/>
        </authorList>
    </citation>
    <scope>NUCLEOTIDE SEQUENCE [LARGE SCALE GENOMIC DNA]</scope>
    <source>
        <strain evidence="1 2">DSM 20514</strain>
    </source>
</reference>
<dbReference type="GeneID" id="78529772"/>
<dbReference type="Proteomes" id="UP000002786">
    <property type="component" value="Unassembled WGS sequence"/>
</dbReference>
<evidence type="ECO:0000313" key="1">
    <source>
        <dbReference type="EMBL" id="EIM33486.1"/>
    </source>
</evidence>
<dbReference type="HOGENOM" id="CLU_598335_0_0_10"/>